<protein>
    <recommendedName>
        <fullName evidence="6">Agmatinase</fullName>
    </recommendedName>
</protein>
<comment type="similarity">
    <text evidence="3">Belongs to the arginase family.</text>
</comment>
<dbReference type="Pfam" id="PF00491">
    <property type="entry name" value="Arginase"/>
    <property type="match status" value="1"/>
</dbReference>
<keyword evidence="1" id="KW-0479">Metal-binding</keyword>
<dbReference type="PIRSF" id="PIRSF036979">
    <property type="entry name" value="Arginase"/>
    <property type="match status" value="1"/>
</dbReference>
<proteinExistence type="inferred from homology"/>
<evidence type="ECO:0008006" key="6">
    <source>
        <dbReference type="Google" id="ProtNLM"/>
    </source>
</evidence>
<dbReference type="STRING" id="1873176.BFN67_10855"/>
<evidence type="ECO:0000256" key="3">
    <source>
        <dbReference type="PROSITE-ProRule" id="PRU00742"/>
    </source>
</evidence>
<dbReference type="GO" id="GO:0008783">
    <property type="term" value="F:agmatinase activity"/>
    <property type="evidence" value="ECO:0007669"/>
    <property type="project" value="TreeGrafter"/>
</dbReference>
<keyword evidence="5" id="KW-1185">Reference proteome</keyword>
<dbReference type="InterPro" id="IPR006035">
    <property type="entry name" value="Ureohydrolase"/>
</dbReference>
<dbReference type="EMBL" id="MDET01000003">
    <property type="protein sequence ID" value="OQM76986.1"/>
    <property type="molecule type" value="Genomic_DNA"/>
</dbReference>
<dbReference type="PANTHER" id="PTHR11358:SF26">
    <property type="entry name" value="GUANIDINO ACID HYDROLASE, MITOCHONDRIAL"/>
    <property type="match status" value="1"/>
</dbReference>
<evidence type="ECO:0000256" key="2">
    <source>
        <dbReference type="ARBA" id="ARBA00022801"/>
    </source>
</evidence>
<evidence type="ECO:0000313" key="4">
    <source>
        <dbReference type="EMBL" id="OQM76986.1"/>
    </source>
</evidence>
<reference evidence="4 5" key="1">
    <citation type="journal article" date="2016" name="Int. J. Syst. Evol. Microbiol.">
        <title>Pseudaminobacter manganicus sp. nov., isolated from sludge of a manganese mine.</title>
        <authorList>
            <person name="Li J."/>
            <person name="Huang J."/>
            <person name="Liao S."/>
            <person name="Wang G."/>
        </authorList>
    </citation>
    <scope>NUCLEOTIDE SEQUENCE [LARGE SCALE GENOMIC DNA]</scope>
    <source>
        <strain evidence="4 5">JH-7</strain>
    </source>
</reference>
<dbReference type="PROSITE" id="PS51409">
    <property type="entry name" value="ARGINASE_2"/>
    <property type="match status" value="1"/>
</dbReference>
<comment type="caution">
    <text evidence="4">The sequence shown here is derived from an EMBL/GenBank/DDBJ whole genome shotgun (WGS) entry which is preliminary data.</text>
</comment>
<dbReference type="SUPFAM" id="SSF52768">
    <property type="entry name" value="Arginase/deacetylase"/>
    <property type="match status" value="1"/>
</dbReference>
<keyword evidence="2" id="KW-0378">Hydrolase</keyword>
<accession>A0A1V8RUV8</accession>
<dbReference type="AlphaFoldDB" id="A0A1V8RUV8"/>
<evidence type="ECO:0000313" key="5">
    <source>
        <dbReference type="Proteomes" id="UP000191905"/>
    </source>
</evidence>
<dbReference type="PANTHER" id="PTHR11358">
    <property type="entry name" value="ARGINASE/AGMATINASE"/>
    <property type="match status" value="1"/>
</dbReference>
<dbReference type="InterPro" id="IPR023696">
    <property type="entry name" value="Ureohydrolase_dom_sf"/>
</dbReference>
<dbReference type="OrthoDB" id="9788689at2"/>
<gene>
    <name evidence="4" type="ORF">BFN67_10855</name>
</gene>
<name>A0A1V8RUV8_9HYPH</name>
<evidence type="ECO:0000256" key="1">
    <source>
        <dbReference type="ARBA" id="ARBA00022723"/>
    </source>
</evidence>
<dbReference type="GO" id="GO:0046872">
    <property type="term" value="F:metal ion binding"/>
    <property type="evidence" value="ECO:0007669"/>
    <property type="project" value="UniProtKB-KW"/>
</dbReference>
<organism evidence="4 5">
    <name type="scientific">Manganibacter manganicus</name>
    <dbReference type="NCBI Taxonomy" id="1873176"/>
    <lineage>
        <taxon>Bacteria</taxon>
        <taxon>Pseudomonadati</taxon>
        <taxon>Pseudomonadota</taxon>
        <taxon>Alphaproteobacteria</taxon>
        <taxon>Hyphomicrobiales</taxon>
        <taxon>Phyllobacteriaceae</taxon>
        <taxon>Manganibacter</taxon>
    </lineage>
</organism>
<dbReference type="GO" id="GO:0033389">
    <property type="term" value="P:putrescine biosynthetic process from arginine, via agmatine"/>
    <property type="evidence" value="ECO:0007669"/>
    <property type="project" value="TreeGrafter"/>
</dbReference>
<dbReference type="Gene3D" id="3.40.800.10">
    <property type="entry name" value="Ureohydrolase domain"/>
    <property type="match status" value="1"/>
</dbReference>
<dbReference type="Proteomes" id="UP000191905">
    <property type="component" value="Unassembled WGS sequence"/>
</dbReference>
<dbReference type="RefSeq" id="WP_158083463.1">
    <property type="nucleotide sequence ID" value="NZ_MDET01000003.1"/>
</dbReference>
<sequence>MNSFASDLLVPCAQTFLGIPAARQPTGGAVAIFGAAHGTPYARATGDSATVTGPDAVRRAITAASLDIEHWDFDFDGPLLDDGKLRVLDLGNVMTSHDDAPANRHNIEAVTQGVLAAKAVPILIGGDDSVAIPFMRAFEGGEDLHILQVDAHIDWRDDIGGERFGYSSTMRRASELACVSSMTQVGIRAVGSARRQEVETARAWGSHIVTISEGRRIGIREVADMLPRDRRLLIHIDCDAMDPSICPGVNALSPGGFTFGEMTNLIGEALRGRRLAGFSIVEFQPNADINGMTATIVGRLVSHVLGHLARAA</sequence>